<comment type="caution">
    <text evidence="2">The sequence shown here is derived from an EMBL/GenBank/DDBJ whole genome shotgun (WGS) entry which is preliminary data.</text>
</comment>
<sequence length="441" mass="49884">MAKKIDFIICQCKPNAQDKHFECFSNSFFRGPDGPDMPAHVLEGRGHFLYYLRVSLPTLMLNNGGARIWCDWLTYDPHTSVQFIEPVMSMIRIALANLPSKATAMLEASRLFTLLLPNCLRKLPMMLCKLFMSIIRNEPFCLKFCPSGLLALLDNPRIERSFQELVRETFSDYFARNTAAPPPLIPSSLAAPKLTAPPQQPPVTSPHSLPATTTAPANSNHARVEDKKKNKENEKDDTERLPATRTITRFTYKVLPLSAASLRRTSQLMYRAAVSLKRKSGGTQTYAKPGPVFPPCLTGRENPFVENIVEDEAAFSDILMELEVPQGNVYERREFHVETPLRGVQPLPLPRSLHECAENGILHIDRAARLILSKMHRKEFNEAVYYVFIRSDIVLRAKVTYGSLNCMVGSDIHSLWHIANRMTVRLHILGCHICFDLLNLI</sequence>
<accession>A0AA36GXP1</accession>
<evidence type="ECO:0000256" key="1">
    <source>
        <dbReference type="SAM" id="MobiDB-lite"/>
    </source>
</evidence>
<reference evidence="2" key="1">
    <citation type="submission" date="2023-07" db="EMBL/GenBank/DDBJ databases">
        <authorList>
            <consortium name="CYATHOMIX"/>
        </authorList>
    </citation>
    <scope>NUCLEOTIDE SEQUENCE</scope>
    <source>
        <strain evidence="2">N/A</strain>
    </source>
</reference>
<dbReference type="AlphaFoldDB" id="A0AA36GXP1"/>
<name>A0AA36GXP1_CYLNA</name>
<feature type="region of interest" description="Disordered" evidence="1">
    <location>
        <begin position="186"/>
        <end position="242"/>
    </location>
</feature>
<dbReference type="EMBL" id="CATQJL010000223">
    <property type="protein sequence ID" value="CAJ0600212.1"/>
    <property type="molecule type" value="Genomic_DNA"/>
</dbReference>
<feature type="compositionally biased region" description="Polar residues" evidence="1">
    <location>
        <begin position="205"/>
        <end position="221"/>
    </location>
</feature>
<evidence type="ECO:0000313" key="3">
    <source>
        <dbReference type="Proteomes" id="UP001176961"/>
    </source>
</evidence>
<evidence type="ECO:0000313" key="2">
    <source>
        <dbReference type="EMBL" id="CAJ0600212.1"/>
    </source>
</evidence>
<proteinExistence type="predicted"/>
<gene>
    <name evidence="2" type="ORF">CYNAS_LOCUS12195</name>
</gene>
<dbReference type="Proteomes" id="UP001176961">
    <property type="component" value="Unassembled WGS sequence"/>
</dbReference>
<feature type="compositionally biased region" description="Basic and acidic residues" evidence="1">
    <location>
        <begin position="222"/>
        <end position="242"/>
    </location>
</feature>
<keyword evidence="3" id="KW-1185">Reference proteome</keyword>
<organism evidence="2 3">
    <name type="scientific">Cylicocyclus nassatus</name>
    <name type="common">Nematode worm</name>
    <dbReference type="NCBI Taxonomy" id="53992"/>
    <lineage>
        <taxon>Eukaryota</taxon>
        <taxon>Metazoa</taxon>
        <taxon>Ecdysozoa</taxon>
        <taxon>Nematoda</taxon>
        <taxon>Chromadorea</taxon>
        <taxon>Rhabditida</taxon>
        <taxon>Rhabditina</taxon>
        <taxon>Rhabditomorpha</taxon>
        <taxon>Strongyloidea</taxon>
        <taxon>Strongylidae</taxon>
        <taxon>Cylicocyclus</taxon>
    </lineage>
</organism>
<protein>
    <submittedName>
        <fullName evidence="2">Uncharacterized protein</fullName>
    </submittedName>
</protein>